<dbReference type="Proteomes" id="UP000596742">
    <property type="component" value="Unassembled WGS sequence"/>
</dbReference>
<dbReference type="AlphaFoldDB" id="A0A8B6C1M9"/>
<comment type="caution">
    <text evidence="1">The sequence shown here is derived from an EMBL/GenBank/DDBJ whole genome shotgun (WGS) entry which is preliminary data.</text>
</comment>
<protein>
    <recommendedName>
        <fullName evidence="3">Nuclease HARBI1</fullName>
    </recommendedName>
</protein>
<sequence length="103" mass="11697">MVPKQRKERIARGMVSHLNNLTDNEMRIRYRFGRDSIAYICNMVEDKLKRSTAKETALTVEQQVSIALMFYASVSFLQVIGDTMGYNKATVSTALHGVTKCFT</sequence>
<organism evidence="1 2">
    <name type="scientific">Mytilus galloprovincialis</name>
    <name type="common">Mediterranean mussel</name>
    <dbReference type="NCBI Taxonomy" id="29158"/>
    <lineage>
        <taxon>Eukaryota</taxon>
        <taxon>Metazoa</taxon>
        <taxon>Spiralia</taxon>
        <taxon>Lophotrochozoa</taxon>
        <taxon>Mollusca</taxon>
        <taxon>Bivalvia</taxon>
        <taxon>Autobranchia</taxon>
        <taxon>Pteriomorphia</taxon>
        <taxon>Mytilida</taxon>
        <taxon>Mytiloidea</taxon>
        <taxon>Mytilidae</taxon>
        <taxon>Mytilinae</taxon>
        <taxon>Mytilus</taxon>
    </lineage>
</organism>
<evidence type="ECO:0008006" key="3">
    <source>
        <dbReference type="Google" id="ProtNLM"/>
    </source>
</evidence>
<keyword evidence="2" id="KW-1185">Reference proteome</keyword>
<dbReference type="OrthoDB" id="6773122at2759"/>
<dbReference type="EMBL" id="UYJE01001069">
    <property type="protein sequence ID" value="VDH98948.1"/>
    <property type="molecule type" value="Genomic_DNA"/>
</dbReference>
<reference evidence="1" key="1">
    <citation type="submission" date="2018-11" db="EMBL/GenBank/DDBJ databases">
        <authorList>
            <person name="Alioto T."/>
            <person name="Alioto T."/>
        </authorList>
    </citation>
    <scope>NUCLEOTIDE SEQUENCE</scope>
</reference>
<accession>A0A8B6C1M9</accession>
<gene>
    <name evidence="1" type="ORF">MGAL_10B038974</name>
</gene>
<evidence type="ECO:0000313" key="1">
    <source>
        <dbReference type="EMBL" id="VDH98948.1"/>
    </source>
</evidence>
<name>A0A8B6C1M9_MYTGA</name>
<evidence type="ECO:0000313" key="2">
    <source>
        <dbReference type="Proteomes" id="UP000596742"/>
    </source>
</evidence>
<proteinExistence type="predicted"/>